<dbReference type="RefSeq" id="WP_185107519.1">
    <property type="nucleotide sequence ID" value="NZ_JACHMI010000001.1"/>
</dbReference>
<gene>
    <name evidence="1" type="ORF">HD593_008149</name>
</gene>
<proteinExistence type="predicted"/>
<dbReference type="InterPro" id="IPR027417">
    <property type="entry name" value="P-loop_NTPase"/>
</dbReference>
<protein>
    <submittedName>
        <fullName evidence="1">Uncharacterized protein</fullName>
    </submittedName>
</protein>
<dbReference type="Gene3D" id="3.40.50.300">
    <property type="entry name" value="P-loop containing nucleotide triphosphate hydrolases"/>
    <property type="match status" value="1"/>
</dbReference>
<accession>A0A7X0P1H5</accession>
<comment type="caution">
    <text evidence="1">The sequence shown here is derived from an EMBL/GenBank/DDBJ whole genome shotgun (WGS) entry which is preliminary data.</text>
</comment>
<dbReference type="EMBL" id="JACHMI010000001">
    <property type="protein sequence ID" value="MBB6553354.1"/>
    <property type="molecule type" value="Genomic_DNA"/>
</dbReference>
<dbReference type="Proteomes" id="UP000565579">
    <property type="component" value="Unassembled WGS sequence"/>
</dbReference>
<reference evidence="1 2" key="1">
    <citation type="submission" date="2020-08" db="EMBL/GenBank/DDBJ databases">
        <title>Sequencing the genomes of 1000 actinobacteria strains.</title>
        <authorList>
            <person name="Klenk H.-P."/>
        </authorList>
    </citation>
    <scope>NUCLEOTIDE SEQUENCE [LARGE SCALE GENOMIC DNA]</scope>
    <source>
        <strain evidence="1 2">DSM 43768</strain>
    </source>
</reference>
<dbReference type="SUPFAM" id="SSF52540">
    <property type="entry name" value="P-loop containing nucleoside triphosphate hydrolases"/>
    <property type="match status" value="1"/>
</dbReference>
<evidence type="ECO:0000313" key="1">
    <source>
        <dbReference type="EMBL" id="MBB6553354.1"/>
    </source>
</evidence>
<keyword evidence="2" id="KW-1185">Reference proteome</keyword>
<organism evidence="1 2">
    <name type="scientific">Nonomuraea rubra</name>
    <dbReference type="NCBI Taxonomy" id="46180"/>
    <lineage>
        <taxon>Bacteria</taxon>
        <taxon>Bacillati</taxon>
        <taxon>Actinomycetota</taxon>
        <taxon>Actinomycetes</taxon>
        <taxon>Streptosporangiales</taxon>
        <taxon>Streptosporangiaceae</taxon>
        <taxon>Nonomuraea</taxon>
    </lineage>
</organism>
<evidence type="ECO:0000313" key="2">
    <source>
        <dbReference type="Proteomes" id="UP000565579"/>
    </source>
</evidence>
<sequence>MMLVMTSSPPFRRSTIPQRCPRPPLAAPIVPSSYFAVISDIVPSSCAVALECAGLQDNALVTDEGYGQAPRYWCPRAGNLSLDDDGYLLDPETFLGQHVNGDLVTSEEVVRNGHCVVLLGEPGMGKSTVTKGLLSTGADLVGGAVFRYDLGAYASEERLVAEVFRNEDLERWRNDPQPLLLILDSYDECRISTLPRIVEAEIARLASAQLRVVLACRTAGWPVGLEKRLGQVFGPQEVAVYELAPLRRIDVATMVHSEGFDPEQTLVSLSASGAVPLAIKPVTLQLLLADMSRGSNGGLTPGRGQLELYERGLTALCDEWDELRRDADQTKVTPEELMKAAGRLAVVMTLSAAEAVWTGPAVQRPSQDIDLSMAGLAGQEGTGREVWSMLGNTGLFSSRGPYRFGFAHQTYMEFLAARYLADLPHDRVRRLIADGDGNPVEALRSTISWLIALKPQLYGDYARRDPVGFTMTAVEIPDDRVRREIVAGLFANARDYDLPPNLRQDCHHLMHPGLTQQIGPVLRDKGDSVTARYVALWLARTADDPTLAQDLAQIGGDSAEPLELRIAAISTLGATSDPAARAALKPLIQTDSPGTDEIKGSVLSALYPRDLSMSDVLPALTPPQRPESLGAYQYFLSVVLPRSLTEEQLPDALNWVTQQLDQEWPGDWLDDLWDAVVRLAWHNASRPAVCQALAALILHGLPEHRLLRQGHSSQPPLPVLAAGVRQALASEVISSLQSRVDSIGLVALPTPVLIADDFAWLTQRCSELDESLERDSLLTLARYLYDPSRADHREIIFDIPASSRLYGELARQWIEPMGLDQEDVQELRKHWRKPDRVKRLSVEELRNRLSPLAAAASAGDHDAWWQLHLWLSVTPDTSHFGDERHDDLTTLPGWTLLDPAQRQSLLIAAQHYLREAQIDVEQSLSTNTVQRPVWAGYRALALLSRLDPAAIDDLPADVWRRWAGITLDYPLSSGNDESAAVREALVKRAYALAPDEVIKATDILIDQAAQHDHSLFAARLLAPIIDTRLSEFLASTLASRTLPESTAASVLEILLESRTPQAISVALAALEPEPRRTQPARALAAARQALHHAATEVWPVIWNILSEDPSWGAQLFLSLPQAGATLFPRLSEEDLADLYTWSVQQFSPDDDPPEDAEPRITPRRELAIARNRIPSLLTERGTPAAVAALERIIEARPDVPWLRSHVHQATRLLRLNSTRRLELAQIIALLDDEQRRVVHDERDLVSVVTESLGRLQRLLQGHPTPQAFALWDEEMRQPKNEDRLSDYAADFLRRDLTQRGVIVNREVEIQRKTGSRMGERTDLYVQAISTSNARDIITLIIETKGC</sequence>
<name>A0A7X0P1H5_9ACTN</name>